<feature type="compositionally biased region" description="Basic residues" evidence="1">
    <location>
        <begin position="48"/>
        <end position="57"/>
    </location>
</feature>
<feature type="compositionally biased region" description="Polar residues" evidence="1">
    <location>
        <begin position="27"/>
        <end position="42"/>
    </location>
</feature>
<name>A0A1J5THG6_9ZZZZ</name>
<evidence type="ECO:0000313" key="2">
    <source>
        <dbReference type="EMBL" id="OIR15733.1"/>
    </source>
</evidence>
<protein>
    <submittedName>
        <fullName evidence="2">Uncharacterized protein</fullName>
    </submittedName>
</protein>
<proteinExistence type="predicted"/>
<feature type="region of interest" description="Disordered" evidence="1">
    <location>
        <begin position="18"/>
        <end position="96"/>
    </location>
</feature>
<reference evidence="2" key="1">
    <citation type="submission" date="2016-10" db="EMBL/GenBank/DDBJ databases">
        <title>Sequence of Gallionella enrichment culture.</title>
        <authorList>
            <person name="Poehlein A."/>
            <person name="Muehling M."/>
            <person name="Daniel R."/>
        </authorList>
    </citation>
    <scope>NUCLEOTIDE SEQUENCE</scope>
</reference>
<dbReference type="EMBL" id="MLJW01000008">
    <property type="protein sequence ID" value="OIR15733.1"/>
    <property type="molecule type" value="Genomic_DNA"/>
</dbReference>
<comment type="caution">
    <text evidence="2">The sequence shown here is derived from an EMBL/GenBank/DDBJ whole genome shotgun (WGS) entry which is preliminary data.</text>
</comment>
<evidence type="ECO:0000256" key="1">
    <source>
        <dbReference type="SAM" id="MobiDB-lite"/>
    </source>
</evidence>
<organism evidence="2">
    <name type="scientific">mine drainage metagenome</name>
    <dbReference type="NCBI Taxonomy" id="410659"/>
    <lineage>
        <taxon>unclassified sequences</taxon>
        <taxon>metagenomes</taxon>
        <taxon>ecological metagenomes</taxon>
    </lineage>
</organism>
<dbReference type="AlphaFoldDB" id="A0A1J5THG6"/>
<gene>
    <name evidence="2" type="ORF">GALL_32340</name>
</gene>
<feature type="compositionally biased region" description="Polar residues" evidence="1">
    <location>
        <begin position="81"/>
        <end position="90"/>
    </location>
</feature>
<accession>A0A1J5THG6</accession>
<sequence>MKRKVGLVMLGAMLHGNAHAAEPNATADPSLNKESVTRTVPSTDRKSKSVRGKKAKPRTNASSDNADPKANVKQDAVTETPPGSIQQSVQLRGVRG</sequence>